<dbReference type="PANTHER" id="PTHR10653">
    <property type="entry name" value="F-ACTIN-CAPPING PROTEIN SUBUNIT ALPHA"/>
    <property type="match status" value="1"/>
</dbReference>
<evidence type="ECO:0000256" key="5">
    <source>
        <dbReference type="ARBA" id="ARBA00025389"/>
    </source>
</evidence>
<dbReference type="Pfam" id="PF01267">
    <property type="entry name" value="F-actin_cap_A"/>
    <property type="match status" value="1"/>
</dbReference>
<proteinExistence type="inferred from homology"/>
<organism evidence="7 8">
    <name type="scientific">Podospora bellae-mahoneyi</name>
    <dbReference type="NCBI Taxonomy" id="2093777"/>
    <lineage>
        <taxon>Eukaryota</taxon>
        <taxon>Fungi</taxon>
        <taxon>Dikarya</taxon>
        <taxon>Ascomycota</taxon>
        <taxon>Pezizomycotina</taxon>
        <taxon>Sordariomycetes</taxon>
        <taxon>Sordariomycetidae</taxon>
        <taxon>Sordariales</taxon>
        <taxon>Podosporaceae</taxon>
        <taxon>Podospora</taxon>
    </lineage>
</organism>
<dbReference type="SUPFAM" id="SSF90096">
    <property type="entry name" value="Subunits of heterodimeric actin filament capping protein Capz"/>
    <property type="match status" value="1"/>
</dbReference>
<comment type="similarity">
    <text evidence="1">Belongs to the F-actin-capping protein alpha subunit family.</text>
</comment>
<dbReference type="InterPro" id="IPR042489">
    <property type="entry name" value="CapZ_alpha_1"/>
</dbReference>
<evidence type="ECO:0000256" key="2">
    <source>
        <dbReference type="ARBA" id="ARBA00014038"/>
    </source>
</evidence>
<dbReference type="InterPro" id="IPR037282">
    <property type="entry name" value="CapZ_alpha/beta"/>
</dbReference>
<comment type="caution">
    <text evidence="7">The sequence shown here is derived from an EMBL/GenBank/DDBJ whole genome shotgun (WGS) entry which is preliminary data.</text>
</comment>
<evidence type="ECO:0000256" key="4">
    <source>
        <dbReference type="ARBA" id="ARBA00023203"/>
    </source>
</evidence>
<keyword evidence="4" id="KW-0009">Actin-binding</keyword>
<dbReference type="EMBL" id="JAFFGZ010000006">
    <property type="protein sequence ID" value="KAK4643364.1"/>
    <property type="molecule type" value="Genomic_DNA"/>
</dbReference>
<gene>
    <name evidence="7" type="primary">CAP1</name>
    <name evidence="7" type="ORF">QC761_408830</name>
</gene>
<dbReference type="Gene3D" id="3.30.1140.60">
    <property type="entry name" value="F-actin capping protein, alpha subunit"/>
    <property type="match status" value="1"/>
</dbReference>
<evidence type="ECO:0000313" key="7">
    <source>
        <dbReference type="EMBL" id="KAK4643364.1"/>
    </source>
</evidence>
<evidence type="ECO:0000313" key="8">
    <source>
        <dbReference type="Proteomes" id="UP001322138"/>
    </source>
</evidence>
<name>A0ABR0FJT3_9PEZI</name>
<evidence type="ECO:0000256" key="1">
    <source>
        <dbReference type="ARBA" id="ARBA00010479"/>
    </source>
</evidence>
<keyword evidence="3" id="KW-0117">Actin capping</keyword>
<dbReference type="RefSeq" id="XP_062732340.1">
    <property type="nucleotide sequence ID" value="XM_062879159.1"/>
</dbReference>
<dbReference type="PRINTS" id="PR00191">
    <property type="entry name" value="FACTINCAPA"/>
</dbReference>
<evidence type="ECO:0000256" key="3">
    <source>
        <dbReference type="ARBA" id="ARBA00022467"/>
    </source>
</evidence>
<dbReference type="PROSITE" id="PS00749">
    <property type="entry name" value="F_ACTIN_CAPPING_A_2"/>
    <property type="match status" value="1"/>
</dbReference>
<dbReference type="Gene3D" id="3.90.1150.210">
    <property type="entry name" value="F-actin capping protein, beta subunit"/>
    <property type="match status" value="1"/>
</dbReference>
<dbReference type="PROSITE" id="PS00748">
    <property type="entry name" value="F_ACTIN_CAPPING_A_1"/>
    <property type="match status" value="1"/>
</dbReference>
<accession>A0ABR0FJT3</accession>
<evidence type="ECO:0000256" key="6">
    <source>
        <dbReference type="SAM" id="MobiDB-lite"/>
    </source>
</evidence>
<dbReference type="InterPro" id="IPR042276">
    <property type="entry name" value="CapZ_alpha/beta_2"/>
</dbReference>
<dbReference type="Proteomes" id="UP001322138">
    <property type="component" value="Unassembled WGS sequence"/>
</dbReference>
<keyword evidence="8" id="KW-1185">Reference proteome</keyword>
<dbReference type="PANTHER" id="PTHR10653:SF0">
    <property type="entry name" value="F-ACTIN-CAPPING PROTEIN SUBUNIT ALPHA"/>
    <property type="match status" value="1"/>
</dbReference>
<dbReference type="InterPro" id="IPR017865">
    <property type="entry name" value="F-actin_cap_asu_CS"/>
</dbReference>
<feature type="compositionally biased region" description="Basic and acidic residues" evidence="6">
    <location>
        <begin position="1"/>
        <end position="11"/>
    </location>
</feature>
<dbReference type="InterPro" id="IPR002189">
    <property type="entry name" value="CapZ_alpha"/>
</dbReference>
<dbReference type="GeneID" id="87898641"/>
<protein>
    <recommendedName>
        <fullName evidence="2">F-actin-capping protein subunit alpha</fullName>
    </recommendedName>
</protein>
<feature type="region of interest" description="Disordered" evidence="6">
    <location>
        <begin position="1"/>
        <end position="22"/>
    </location>
</feature>
<reference evidence="7 8" key="1">
    <citation type="journal article" date="2023" name="bioRxiv">
        <title>High-quality genome assemblies of four members of thePodospora anserinaspecies complex.</title>
        <authorList>
            <person name="Ament-Velasquez S.L."/>
            <person name="Vogan A.A."/>
            <person name="Wallerman O."/>
            <person name="Hartmann F."/>
            <person name="Gautier V."/>
            <person name="Silar P."/>
            <person name="Giraud T."/>
            <person name="Johannesson H."/>
        </authorList>
    </citation>
    <scope>NUCLEOTIDE SEQUENCE [LARGE SCALE GENOMIC DNA]</scope>
    <source>
        <strain evidence="7 8">CBS 112042</strain>
    </source>
</reference>
<comment type="function">
    <text evidence="5">F-actin-capping proteins bind in a Ca(2+)-independent manner to the fast growing ends of actin filaments (barbed end) thereby blocking the exchange of subunits at these ends. Unlike other capping proteins (such as gelsolin and severin), these proteins do not sever actin filaments.</text>
</comment>
<sequence length="422" mass="46728">MTTKENHEIKSRYQKHGGSSQMEPATCLSAGNIPGLGGRRIFHSVPRIFGVSSNCQPAVPACLPRGPPTDDGLLAFHHFACSKAFDDDSRLQELRLWPSFDWRFTDTVMSSNTAIISSFVEGAPPGEACLFFCTRLLLQPVPELPILPKRATPSSALDLHPCWSRTTRLTVRVDIKAITGPDPNLIKNLSPAFQKYNEEQFITAKLPGGSSQVIISEFSALGEGRYFDSESQSSFEFDHSTGKAANVQSHVLEGEQASLVKSTLNTVGTYVKEHYPNAAYGAYPIENDNKVAVVIVANKYSPHNFWNGRWRSFYIYDPSSNSLEGSIKVDVHYYEDGNVRLLTDKKVNASVSAGRAADGIAREISTAEKKYQEDLNRSFTQLSEGAFKALRRQLPVTRQKIEWDKVASYRLGQDIGGGSVRR</sequence>